<evidence type="ECO:0000313" key="1">
    <source>
        <dbReference type="EMBL" id="KKL05204.1"/>
    </source>
</evidence>
<reference evidence="1" key="1">
    <citation type="journal article" date="2015" name="Nature">
        <title>Complex archaea that bridge the gap between prokaryotes and eukaryotes.</title>
        <authorList>
            <person name="Spang A."/>
            <person name="Saw J.H."/>
            <person name="Jorgensen S.L."/>
            <person name="Zaremba-Niedzwiedzka K."/>
            <person name="Martijn J."/>
            <person name="Lind A.E."/>
            <person name="van Eijk R."/>
            <person name="Schleper C."/>
            <person name="Guy L."/>
            <person name="Ettema T.J."/>
        </authorList>
    </citation>
    <scope>NUCLEOTIDE SEQUENCE</scope>
</reference>
<name>A0A0F9A6P7_9ZZZZ</name>
<sequence length="178" mass="20795">MVFGYISLAMKILITGIGNIGKSTLRDMVAHKFPRQVIQIDMDYYAHEEIPESSDKVVLVEDVHGLERSPEQYDKIIYLMPPSNHFMLWLRRAWAWFSGGVVDLSEPKGVNKRYAFSNIPIILKIVLNNILFRKQWILDDMQIIKKKLKDKTVIAKTIAIGFEEIEKLFFINRKREIL</sequence>
<organism evidence="1">
    <name type="scientific">marine sediment metagenome</name>
    <dbReference type="NCBI Taxonomy" id="412755"/>
    <lineage>
        <taxon>unclassified sequences</taxon>
        <taxon>metagenomes</taxon>
        <taxon>ecological metagenomes</taxon>
    </lineage>
</organism>
<dbReference type="AlphaFoldDB" id="A0A0F9A6P7"/>
<accession>A0A0F9A6P7</accession>
<comment type="caution">
    <text evidence="1">The sequence shown here is derived from an EMBL/GenBank/DDBJ whole genome shotgun (WGS) entry which is preliminary data.</text>
</comment>
<gene>
    <name evidence="1" type="ORF">LCGC14_2608390</name>
</gene>
<protein>
    <submittedName>
        <fullName evidence="1">Uncharacterized protein</fullName>
    </submittedName>
</protein>
<proteinExistence type="predicted"/>
<dbReference type="EMBL" id="LAZR01044215">
    <property type="protein sequence ID" value="KKL05204.1"/>
    <property type="molecule type" value="Genomic_DNA"/>
</dbReference>